<gene>
    <name evidence="1" type="ORF">L6E24_08400</name>
</gene>
<dbReference type="RefSeq" id="WP_257741554.1">
    <property type="nucleotide sequence ID" value="NZ_CP096115.1"/>
</dbReference>
<sequence>MARPRGKIDVVCQNPECQYYLKEEGKDIIKRGKDARTSHQRYYCKHCTKFFMETKGTPLFYKHLSEKEIITICKHFVEKNGIRSIERLTGHHRDTIGRLLTDVAEHAAKMNDILIEELDLSPIECDEFWSFIKKKQKNVVKESSEPDFVGDAWTYTAIKRKSYFIISFAVGKHKQATCNVMMNDLYERIKLPDPQSKLEIYTDGNDQYLTSLNALYANPCVNYGQLIKVRKKGRVEEKYKIAVIGEPPLSKIETTDVENSNGILRERVGRLVRKAKTFSKLKPKLESALDIFQFYWNFMNEFKKKSTPGMIEGIIGLTRND</sequence>
<evidence type="ECO:0000313" key="2">
    <source>
        <dbReference type="Proteomes" id="UP001060368"/>
    </source>
</evidence>
<dbReference type="AlphaFoldDB" id="A0A9E7PK05"/>
<name>A0A9E7PK05_9EURY</name>
<protein>
    <submittedName>
        <fullName evidence="1">IS1 family transposase</fullName>
    </submittedName>
</protein>
<organism evidence="1 2">
    <name type="scientific">Methanoplanus endosymbiosus</name>
    <dbReference type="NCBI Taxonomy" id="33865"/>
    <lineage>
        <taxon>Archaea</taxon>
        <taxon>Methanobacteriati</taxon>
        <taxon>Methanobacteriota</taxon>
        <taxon>Stenosarchaea group</taxon>
        <taxon>Methanomicrobia</taxon>
        <taxon>Methanomicrobiales</taxon>
        <taxon>Methanomicrobiaceae</taxon>
        <taxon>Methanoplanus</taxon>
    </lineage>
</organism>
<accession>A0A9E7PK05</accession>
<reference evidence="1" key="1">
    <citation type="submission" date="2022-04" db="EMBL/GenBank/DDBJ databases">
        <title>Complete genome of Methanoplanus endosymbiosus DSM 3599.</title>
        <authorList>
            <person name="Chen S.-C."/>
            <person name="You Y.-T."/>
            <person name="Zhou Y.-Z."/>
            <person name="Lai M.-C."/>
        </authorList>
    </citation>
    <scope>NUCLEOTIDE SEQUENCE</scope>
    <source>
        <strain evidence="1">DSM 3599</strain>
    </source>
</reference>
<dbReference type="PANTHER" id="PTHR33293">
    <property type="entry name" value="INSERTION ELEMENT IS1 1 PROTEIN INSB-RELATED"/>
    <property type="match status" value="1"/>
</dbReference>
<dbReference type="Proteomes" id="UP001060368">
    <property type="component" value="Chromosome"/>
</dbReference>
<dbReference type="KEGG" id="mend:L6E24_08400"/>
<evidence type="ECO:0000313" key="1">
    <source>
        <dbReference type="EMBL" id="UUX91400.1"/>
    </source>
</evidence>
<dbReference type="EMBL" id="CP096115">
    <property type="protein sequence ID" value="UUX91400.1"/>
    <property type="molecule type" value="Genomic_DNA"/>
</dbReference>
<dbReference type="PANTHER" id="PTHR33293:SF2">
    <property type="entry name" value="TRANSPOSASE"/>
    <property type="match status" value="1"/>
</dbReference>
<dbReference type="GeneID" id="74307716"/>
<keyword evidence="2" id="KW-1185">Reference proteome</keyword>
<dbReference type="InterPro" id="IPR051354">
    <property type="entry name" value="Transposase_27_IS1"/>
</dbReference>
<proteinExistence type="predicted"/>